<comment type="caution">
    <text evidence="3">The sequence shown here is derived from an EMBL/GenBank/DDBJ whole genome shotgun (WGS) entry which is preliminary data.</text>
</comment>
<dbReference type="EMBL" id="JBEQNB010000008">
    <property type="protein sequence ID" value="MES0835186.1"/>
    <property type="molecule type" value="Genomic_DNA"/>
</dbReference>
<dbReference type="SUPFAM" id="SSF55874">
    <property type="entry name" value="ATPase domain of HSP90 chaperone/DNA topoisomerase II/histidine kinase"/>
    <property type="match status" value="1"/>
</dbReference>
<dbReference type="InterPro" id="IPR003594">
    <property type="entry name" value="HATPase_dom"/>
</dbReference>
<dbReference type="GO" id="GO:0005524">
    <property type="term" value="F:ATP binding"/>
    <property type="evidence" value="ECO:0007669"/>
    <property type="project" value="UniProtKB-KW"/>
</dbReference>
<keyword evidence="3" id="KW-0547">Nucleotide-binding</keyword>
<dbReference type="InterPro" id="IPR036890">
    <property type="entry name" value="HATPase_C_sf"/>
</dbReference>
<name>A0ABV1ZX00_9ACTN</name>
<keyword evidence="1" id="KW-0808">Transferase</keyword>
<evidence type="ECO:0000313" key="4">
    <source>
        <dbReference type="Proteomes" id="UP001432401"/>
    </source>
</evidence>
<organism evidence="3 4">
    <name type="scientific">Nocardiopsis tropica</name>
    <dbReference type="NCBI Taxonomy" id="109330"/>
    <lineage>
        <taxon>Bacteria</taxon>
        <taxon>Bacillati</taxon>
        <taxon>Actinomycetota</taxon>
        <taxon>Actinomycetes</taxon>
        <taxon>Streptosporangiales</taxon>
        <taxon>Nocardiopsidaceae</taxon>
        <taxon>Nocardiopsis</taxon>
    </lineage>
</organism>
<keyword evidence="4" id="KW-1185">Reference proteome</keyword>
<dbReference type="PANTHER" id="PTHR35526:SF3">
    <property type="entry name" value="ANTI-SIGMA-F FACTOR RSBW"/>
    <property type="match status" value="1"/>
</dbReference>
<keyword evidence="3" id="KW-0067">ATP-binding</keyword>
<gene>
    <name evidence="3" type="ORF">ABUK86_15520</name>
</gene>
<dbReference type="InterPro" id="IPR050267">
    <property type="entry name" value="Anti-sigma-factor_SerPK"/>
</dbReference>
<keyword evidence="1" id="KW-0723">Serine/threonine-protein kinase</keyword>
<dbReference type="Pfam" id="PF13581">
    <property type="entry name" value="HATPase_c_2"/>
    <property type="match status" value="1"/>
</dbReference>
<keyword evidence="1" id="KW-0418">Kinase</keyword>
<reference evidence="3 4" key="1">
    <citation type="submission" date="2024-06" db="EMBL/GenBank/DDBJ databases">
        <authorList>
            <person name="Bataeva Y.V."/>
            <person name="Grigorian L.N."/>
            <person name="Solomentsev V.I."/>
        </authorList>
    </citation>
    <scope>NUCLEOTIDE SEQUENCE [LARGE SCALE GENOMIC DNA]</scope>
    <source>
        <strain evidence="4">SCPM-O-B-12605 (RCAM04882)</strain>
    </source>
</reference>
<evidence type="ECO:0000256" key="1">
    <source>
        <dbReference type="ARBA" id="ARBA00022527"/>
    </source>
</evidence>
<dbReference type="PANTHER" id="PTHR35526">
    <property type="entry name" value="ANTI-SIGMA-F FACTOR RSBW-RELATED"/>
    <property type="match status" value="1"/>
</dbReference>
<dbReference type="Proteomes" id="UP001432401">
    <property type="component" value="Unassembled WGS sequence"/>
</dbReference>
<accession>A0ABV1ZX00</accession>
<evidence type="ECO:0000259" key="2">
    <source>
        <dbReference type="Pfam" id="PF13581"/>
    </source>
</evidence>
<evidence type="ECO:0000313" key="3">
    <source>
        <dbReference type="EMBL" id="MES0835186.1"/>
    </source>
</evidence>
<sequence length="159" mass="17479">MRPLVHWEHRMYSGDFRELPLVRAHLAHDLAGFDPDLVGTLQLCLSELFANTLKYTDSGTVHGEVLRALSMPDRATLRLSVSDSGGGGGVPRIPVGRSDDEWGLAEGQRGLLLVENLSRRWGHHPLGPWGDLGTGVWAEFDADPDAVPSGLRPYVFTRD</sequence>
<dbReference type="Gene3D" id="3.30.565.10">
    <property type="entry name" value="Histidine kinase-like ATPase, C-terminal domain"/>
    <property type="match status" value="1"/>
</dbReference>
<dbReference type="CDD" id="cd16936">
    <property type="entry name" value="HATPase_RsbW-like"/>
    <property type="match status" value="1"/>
</dbReference>
<protein>
    <submittedName>
        <fullName evidence="3">ATP-binding protein</fullName>
    </submittedName>
</protein>
<feature type="domain" description="Histidine kinase/HSP90-like ATPase" evidence="2">
    <location>
        <begin position="24"/>
        <end position="119"/>
    </location>
</feature>
<dbReference type="RefSeq" id="WP_344180061.1">
    <property type="nucleotide sequence ID" value="NZ_JBEQNA010000003.1"/>
</dbReference>
<proteinExistence type="predicted"/>